<sequence length="89" mass="10323">MRGAGDRDRPDCLPRSPRQRRRDGWWAAAEARDGTDEAGAARPDAERRRRRAVFPRESGEGEAPPERVRPRRAGGARARRTLRMRTFRW</sequence>
<evidence type="ECO:0000313" key="3">
    <source>
        <dbReference type="Proteomes" id="UP000297948"/>
    </source>
</evidence>
<protein>
    <submittedName>
        <fullName evidence="2">Uncharacterized protein</fullName>
    </submittedName>
</protein>
<name>A0A4Z0G0H2_9ACTN</name>
<feature type="compositionally biased region" description="Basic residues" evidence="1">
    <location>
        <begin position="69"/>
        <end position="89"/>
    </location>
</feature>
<comment type="caution">
    <text evidence="2">The sequence shown here is derived from an EMBL/GenBank/DDBJ whole genome shotgun (WGS) entry which is preliminary data.</text>
</comment>
<organism evidence="2 3">
    <name type="scientific">Streptomyces palmae</name>
    <dbReference type="NCBI Taxonomy" id="1701085"/>
    <lineage>
        <taxon>Bacteria</taxon>
        <taxon>Bacillati</taxon>
        <taxon>Actinomycetota</taxon>
        <taxon>Actinomycetes</taxon>
        <taxon>Kitasatosporales</taxon>
        <taxon>Streptomycetaceae</taxon>
        <taxon>Streptomyces</taxon>
    </lineage>
</organism>
<proteinExistence type="predicted"/>
<reference evidence="2 3" key="1">
    <citation type="submission" date="2019-03" db="EMBL/GenBank/DDBJ databases">
        <authorList>
            <person name="Gonzalez-Pimentel J.L."/>
        </authorList>
    </citation>
    <scope>NUCLEOTIDE SEQUENCE [LARGE SCALE GENOMIC DNA]</scope>
    <source>
        <strain evidence="2 3">JCM 31289</strain>
    </source>
</reference>
<evidence type="ECO:0000313" key="2">
    <source>
        <dbReference type="EMBL" id="TGA89126.1"/>
    </source>
</evidence>
<dbReference type="EMBL" id="SRID01000471">
    <property type="protein sequence ID" value="TGA89126.1"/>
    <property type="molecule type" value="Genomic_DNA"/>
</dbReference>
<gene>
    <name evidence="2" type="ORF">E4099_29365</name>
</gene>
<accession>A0A4Z0G0H2</accession>
<keyword evidence="3" id="KW-1185">Reference proteome</keyword>
<feature type="region of interest" description="Disordered" evidence="1">
    <location>
        <begin position="1"/>
        <end position="89"/>
    </location>
</feature>
<dbReference type="Proteomes" id="UP000297948">
    <property type="component" value="Unassembled WGS sequence"/>
</dbReference>
<evidence type="ECO:0000256" key="1">
    <source>
        <dbReference type="SAM" id="MobiDB-lite"/>
    </source>
</evidence>
<dbReference type="AlphaFoldDB" id="A0A4Z0G0H2"/>
<feature type="compositionally biased region" description="Basic and acidic residues" evidence="1">
    <location>
        <begin position="1"/>
        <end position="12"/>
    </location>
</feature>